<accession>A0ACC1HR52</accession>
<organism evidence="1 2">
    <name type="scientific">Spiromyces aspiralis</name>
    <dbReference type="NCBI Taxonomy" id="68401"/>
    <lineage>
        <taxon>Eukaryota</taxon>
        <taxon>Fungi</taxon>
        <taxon>Fungi incertae sedis</taxon>
        <taxon>Zoopagomycota</taxon>
        <taxon>Kickxellomycotina</taxon>
        <taxon>Kickxellomycetes</taxon>
        <taxon>Kickxellales</taxon>
        <taxon>Kickxellaceae</taxon>
        <taxon>Spiromyces</taxon>
    </lineage>
</organism>
<dbReference type="Proteomes" id="UP001145114">
    <property type="component" value="Unassembled WGS sequence"/>
</dbReference>
<evidence type="ECO:0000313" key="2">
    <source>
        <dbReference type="Proteomes" id="UP001145114"/>
    </source>
</evidence>
<dbReference type="EMBL" id="JAMZIH010000677">
    <property type="protein sequence ID" value="KAJ1679004.1"/>
    <property type="molecule type" value="Genomic_DNA"/>
</dbReference>
<protein>
    <submittedName>
        <fullName evidence="1">Uncharacterized protein</fullName>
    </submittedName>
</protein>
<gene>
    <name evidence="1" type="ORF">EV182_002921</name>
</gene>
<sequence length="274" mass="29305">MYSRLLLRQFKHTLRRSPCSRAYHQYLTYSPKVKEALANNEPVVALESTIISHGMPYPMNVETARAVEKIVENGGCVPATVALMDGKIHVGLTDEVLERLGKHGSSVVKASRRDLAMVLSQGLMGATTVSTTMMAAHRAGIRIFVTGGIGGVHRGAETTYDISADLTELGRTPITVVCAGAKSILDLPKTLEFLETQGVPVVTFGDSDDFPAFFTPKSGLKAKTNLDLDTKNGIVVAVPIPEESAADSKGINKAIKVAIQESMYAPAMITACSD</sequence>
<name>A0ACC1HR52_9FUNG</name>
<reference evidence="1" key="1">
    <citation type="submission" date="2022-06" db="EMBL/GenBank/DDBJ databases">
        <title>Phylogenomic reconstructions and comparative analyses of Kickxellomycotina fungi.</title>
        <authorList>
            <person name="Reynolds N.K."/>
            <person name="Stajich J.E."/>
            <person name="Barry K."/>
            <person name="Grigoriev I.V."/>
            <person name="Crous P."/>
            <person name="Smith M.E."/>
        </authorList>
    </citation>
    <scope>NUCLEOTIDE SEQUENCE</scope>
    <source>
        <strain evidence="1">RSA 2271</strain>
    </source>
</reference>
<proteinExistence type="predicted"/>
<comment type="caution">
    <text evidence="1">The sequence shown here is derived from an EMBL/GenBank/DDBJ whole genome shotgun (WGS) entry which is preliminary data.</text>
</comment>
<keyword evidence="2" id="KW-1185">Reference proteome</keyword>
<evidence type="ECO:0000313" key="1">
    <source>
        <dbReference type="EMBL" id="KAJ1679004.1"/>
    </source>
</evidence>